<keyword evidence="7 9" id="KW-0505">Motor protein</keyword>
<feature type="region of interest" description="Disordered" evidence="12">
    <location>
        <begin position="500"/>
        <end position="520"/>
    </location>
</feature>
<comment type="similarity">
    <text evidence="9 10">Belongs to the TRAFAC class myosin-kinesin ATPase superfamily. Kinesin family.</text>
</comment>
<dbReference type="Gene3D" id="3.40.850.10">
    <property type="entry name" value="Kinesin motor domain"/>
    <property type="match status" value="1"/>
</dbReference>
<dbReference type="GO" id="GO:0003777">
    <property type="term" value="F:microtubule motor activity"/>
    <property type="evidence" value="ECO:0007669"/>
    <property type="project" value="InterPro"/>
</dbReference>
<dbReference type="GO" id="GO:0005874">
    <property type="term" value="C:microtubule"/>
    <property type="evidence" value="ECO:0007669"/>
    <property type="project" value="UniProtKB-KW"/>
</dbReference>
<keyword evidence="4 9" id="KW-0547">Nucleotide-binding</keyword>
<feature type="binding site" evidence="9">
    <location>
        <begin position="91"/>
        <end position="98"/>
    </location>
    <ligand>
        <name>ATP</name>
        <dbReference type="ChEBI" id="CHEBI:30616"/>
    </ligand>
</feature>
<evidence type="ECO:0000259" key="13">
    <source>
        <dbReference type="PROSITE" id="PS50067"/>
    </source>
</evidence>
<evidence type="ECO:0000256" key="4">
    <source>
        <dbReference type="ARBA" id="ARBA00022741"/>
    </source>
</evidence>
<feature type="compositionally biased region" description="Polar residues" evidence="12">
    <location>
        <begin position="451"/>
        <end position="479"/>
    </location>
</feature>
<evidence type="ECO:0000256" key="12">
    <source>
        <dbReference type="SAM" id="MobiDB-lite"/>
    </source>
</evidence>
<keyword evidence="5 9" id="KW-0067">ATP-binding</keyword>
<evidence type="ECO:0000256" key="10">
    <source>
        <dbReference type="RuleBase" id="RU000394"/>
    </source>
</evidence>
<dbReference type="AlphaFoldDB" id="A0A5K3FTZ0"/>
<proteinExistence type="inferred from homology"/>
<dbReference type="InterPro" id="IPR019821">
    <property type="entry name" value="Kinesin_motor_CS"/>
</dbReference>
<dbReference type="WBParaSite" id="MCU_011492-RA">
    <property type="protein sequence ID" value="MCU_011492-RA"/>
    <property type="gene ID" value="MCU_011492"/>
</dbReference>
<dbReference type="InterPro" id="IPR001752">
    <property type="entry name" value="Kinesin_motor_dom"/>
</dbReference>
<comment type="subcellular location">
    <subcellularLocation>
        <location evidence="1">Cytoplasm</location>
        <location evidence="1">Cytoskeleton</location>
    </subcellularLocation>
</comment>
<evidence type="ECO:0000256" key="9">
    <source>
        <dbReference type="PROSITE-ProRule" id="PRU00283"/>
    </source>
</evidence>
<dbReference type="PANTHER" id="PTHR47969">
    <property type="entry name" value="CHROMOSOME-ASSOCIATED KINESIN KIF4A-RELATED"/>
    <property type="match status" value="1"/>
</dbReference>
<feature type="coiled-coil region" evidence="11">
    <location>
        <begin position="395"/>
        <end position="429"/>
    </location>
</feature>
<reference evidence="14 15" key="1">
    <citation type="submission" date="2019-11" db="UniProtKB">
        <authorList>
            <consortium name="WormBaseParasite"/>
        </authorList>
    </citation>
    <scope>IDENTIFICATION</scope>
</reference>
<keyword evidence="6 11" id="KW-0175">Coiled coil</keyword>
<dbReference type="FunFam" id="3.40.850.10:FF:000029">
    <property type="entry name" value="Kinesin-like protein KIF17"/>
    <property type="match status" value="1"/>
</dbReference>
<evidence type="ECO:0000256" key="1">
    <source>
        <dbReference type="ARBA" id="ARBA00004245"/>
    </source>
</evidence>
<evidence type="ECO:0000256" key="7">
    <source>
        <dbReference type="ARBA" id="ARBA00023175"/>
    </source>
</evidence>
<feature type="region of interest" description="Disordered" evidence="12">
    <location>
        <begin position="772"/>
        <end position="791"/>
    </location>
</feature>
<dbReference type="WBParaSite" id="MCU_011492-RB">
    <property type="protein sequence ID" value="MCU_011492-RB"/>
    <property type="gene ID" value="MCU_011492"/>
</dbReference>
<evidence type="ECO:0000256" key="2">
    <source>
        <dbReference type="ARBA" id="ARBA00022490"/>
    </source>
</evidence>
<dbReference type="InterPro" id="IPR027640">
    <property type="entry name" value="Kinesin-like_fam"/>
</dbReference>
<dbReference type="InterPro" id="IPR027417">
    <property type="entry name" value="P-loop_NTPase"/>
</dbReference>
<dbReference type="GO" id="GO:0007018">
    <property type="term" value="P:microtubule-based movement"/>
    <property type="evidence" value="ECO:0007669"/>
    <property type="project" value="InterPro"/>
</dbReference>
<keyword evidence="8" id="KW-0206">Cytoskeleton</keyword>
<evidence type="ECO:0000313" key="15">
    <source>
        <dbReference type="WBParaSite" id="MCU_011492-RB"/>
    </source>
</evidence>
<feature type="region of interest" description="Disordered" evidence="12">
    <location>
        <begin position="447"/>
        <end position="479"/>
    </location>
</feature>
<dbReference type="PROSITE" id="PS00411">
    <property type="entry name" value="KINESIN_MOTOR_1"/>
    <property type="match status" value="1"/>
</dbReference>
<keyword evidence="2" id="KW-0963">Cytoplasm</keyword>
<dbReference type="PRINTS" id="PR00380">
    <property type="entry name" value="KINESINHEAVY"/>
</dbReference>
<evidence type="ECO:0000256" key="6">
    <source>
        <dbReference type="ARBA" id="ARBA00023054"/>
    </source>
</evidence>
<evidence type="ECO:0000256" key="5">
    <source>
        <dbReference type="ARBA" id="ARBA00022840"/>
    </source>
</evidence>
<protein>
    <recommendedName>
        <fullName evidence="10">Kinesin-like protein</fullName>
    </recommendedName>
</protein>
<keyword evidence="3 10" id="KW-0493">Microtubule</keyword>
<feature type="coiled-coil region" evidence="11">
    <location>
        <begin position="617"/>
        <end position="685"/>
    </location>
</feature>
<dbReference type="GO" id="GO:0005524">
    <property type="term" value="F:ATP binding"/>
    <property type="evidence" value="ECO:0007669"/>
    <property type="project" value="UniProtKB-UniRule"/>
</dbReference>
<dbReference type="Pfam" id="PF00225">
    <property type="entry name" value="Kinesin"/>
    <property type="match status" value="1"/>
</dbReference>
<dbReference type="PROSITE" id="PS50067">
    <property type="entry name" value="KINESIN_MOTOR_2"/>
    <property type="match status" value="1"/>
</dbReference>
<evidence type="ECO:0000256" key="11">
    <source>
        <dbReference type="SAM" id="Coils"/>
    </source>
</evidence>
<dbReference type="GO" id="GO:0008017">
    <property type="term" value="F:microtubule binding"/>
    <property type="evidence" value="ECO:0007669"/>
    <property type="project" value="InterPro"/>
</dbReference>
<dbReference type="SUPFAM" id="SSF52540">
    <property type="entry name" value="P-loop containing nucleoside triphosphate hydrolases"/>
    <property type="match status" value="1"/>
</dbReference>
<dbReference type="InterPro" id="IPR036961">
    <property type="entry name" value="Kinesin_motor_dom_sf"/>
</dbReference>
<organism evidence="15">
    <name type="scientific">Mesocestoides corti</name>
    <name type="common">Flatworm</name>
    <dbReference type="NCBI Taxonomy" id="53468"/>
    <lineage>
        <taxon>Eukaryota</taxon>
        <taxon>Metazoa</taxon>
        <taxon>Spiralia</taxon>
        <taxon>Lophotrochozoa</taxon>
        <taxon>Platyhelminthes</taxon>
        <taxon>Cestoda</taxon>
        <taxon>Eucestoda</taxon>
        <taxon>Cyclophyllidea</taxon>
        <taxon>Mesocestoididae</taxon>
        <taxon>Mesocestoides</taxon>
    </lineage>
</organism>
<feature type="domain" description="Kinesin motor" evidence="13">
    <location>
        <begin position="5"/>
        <end position="336"/>
    </location>
</feature>
<sequence length="854" mass="95469">MAIEAVRVIVRCRPLNNREKALECKEIISIDSKRGQCSISNYSRAKDQTKTFFFDGAYDSLSTTEEIYADVVYPLVEGVTEGYNGTVFAYGQTGCGKSFTMQGVSTDPVNKGVIPRSFEHIFETTAAMSNVKYLIHASFLEIYNEEIRDLLGKDQKAKCDLKEHPERGVFVAGLSMHKVKCVEDCKLIMDQGGKNRHVGATLMNADSSRSHSIFTIYLEMTVADEGTNTDHIRAGKLNLVDLAGSERQSKTNATGDRLKEATKINLSLSALGNVISALVDSSSKHIPYRDSKLTRLLQDSLGGNTKTLMVACLSPADNNYDETLSTLRYANRAKNIKNKPTINEDPKDALLRQYQEEIARLKALLEEKMPVNQISAPSSKPEALRLSVLDMEAFAKEKEQIKEAYERRLREKEAMYAAEAANSAKLQEEISKLTKLYDTKLRKLEDKYRTRSTSTDESTGSARNIQSSYSPTALPSNLRASNSENLPILRSLDKLSPLPRWTSEKESGASPSPIALHSLEGGSSSRTYRLLDDSAPQHHVDDGTGSKALSPVRPQFAVHLATTSLVGVTTPLDGISGEYDRLTKEELLRRLHLLEGDIVGGEEANNLEVQERRSRRRRHAEEQKRLLAEANASLEDDGIMVGIYESIQDELRHKNKLLQREKQKTNSLEAEIEDLQREFELDREDYLESIRKQNRQISLLQAILHKIQPCIRRDSNYANLDKIKKQACFDDDTNEWILPALTIERTILPVPMSSGAEDFSQSGGRIGANLVSAAPRPPIPLNTPNGTRDSAAENEEARLYAKLASRSQNNTGYFASKRKEQLLMDAERISAFRHHNPSSRTDGELHKKGSMPKF</sequence>
<feature type="region of interest" description="Disordered" evidence="12">
    <location>
        <begin position="830"/>
        <end position="854"/>
    </location>
</feature>
<name>A0A5K3FTZ0_MESCO</name>
<evidence type="ECO:0000313" key="14">
    <source>
        <dbReference type="WBParaSite" id="MCU_011492-RA"/>
    </source>
</evidence>
<accession>A0A5K3FTZ0</accession>
<evidence type="ECO:0000256" key="8">
    <source>
        <dbReference type="ARBA" id="ARBA00023212"/>
    </source>
</evidence>
<dbReference type="SMART" id="SM00129">
    <property type="entry name" value="KISc"/>
    <property type="match status" value="1"/>
</dbReference>
<dbReference type="PANTHER" id="PTHR47969:SF21">
    <property type="entry name" value="KINESIN-LIKE PROTEIN"/>
    <property type="match status" value="1"/>
</dbReference>
<evidence type="ECO:0000256" key="3">
    <source>
        <dbReference type="ARBA" id="ARBA00022701"/>
    </source>
</evidence>